<dbReference type="PROSITE" id="PS00571">
    <property type="entry name" value="AMIDASES"/>
    <property type="match status" value="1"/>
</dbReference>
<dbReference type="Gene3D" id="3.90.1300.10">
    <property type="entry name" value="Amidase signature (AS) domain"/>
    <property type="match status" value="1"/>
</dbReference>
<evidence type="ECO:0000259" key="2">
    <source>
        <dbReference type="Pfam" id="PF01425"/>
    </source>
</evidence>
<dbReference type="Pfam" id="PF01425">
    <property type="entry name" value="Amidase"/>
    <property type="match status" value="1"/>
</dbReference>
<dbReference type="STRING" id="1122997.GCA_000425285_01896"/>
<dbReference type="SUPFAM" id="SSF75304">
    <property type="entry name" value="Amidase signature (AS) enzymes"/>
    <property type="match status" value="1"/>
</dbReference>
<proteinExistence type="inferred from homology"/>
<reference evidence="3 4" key="1">
    <citation type="submission" date="2018-12" db="EMBL/GenBank/DDBJ databases">
        <authorList>
            <consortium name="Pathogen Informatics"/>
        </authorList>
    </citation>
    <scope>NUCLEOTIDE SEQUENCE [LARGE SCALE GENOMIC DNA]</scope>
    <source>
        <strain evidence="3 4">NCTC13652</strain>
    </source>
</reference>
<keyword evidence="4" id="KW-1185">Reference proteome</keyword>
<dbReference type="InterPro" id="IPR023631">
    <property type="entry name" value="Amidase_dom"/>
</dbReference>
<dbReference type="PANTHER" id="PTHR11895">
    <property type="entry name" value="TRANSAMIDASE"/>
    <property type="match status" value="1"/>
</dbReference>
<dbReference type="EC" id="3.5.2.12" evidence="3"/>
<dbReference type="OrthoDB" id="5175573at2"/>
<evidence type="ECO:0000313" key="3">
    <source>
        <dbReference type="EMBL" id="VEI02883.1"/>
    </source>
</evidence>
<organism evidence="3 4">
    <name type="scientific">Acidipropionibacterium jensenii</name>
    <dbReference type="NCBI Taxonomy" id="1749"/>
    <lineage>
        <taxon>Bacteria</taxon>
        <taxon>Bacillati</taxon>
        <taxon>Actinomycetota</taxon>
        <taxon>Actinomycetes</taxon>
        <taxon>Propionibacteriales</taxon>
        <taxon>Propionibacteriaceae</taxon>
        <taxon>Acidipropionibacterium</taxon>
    </lineage>
</organism>
<dbReference type="GO" id="GO:0019874">
    <property type="term" value="F:6-aminohexanoate-cyclic-dimer hydrolase activity"/>
    <property type="evidence" value="ECO:0007669"/>
    <property type="project" value="UniProtKB-EC"/>
</dbReference>
<sequence>MDQLTALQTAARITSGELSVPEVVDAALEQAHADTCNAWTFIDDEGARRRAVHLQERLADRDFHPGPLFGVPCPIKDLNECKGMPMEAGSAALAGKVSIHDDGIVTLLKGAGTIPIGKTTTPELGLPCYTEPVGRPATVTPFDPTRMSGGSSGGAAAVVGAGEVPIAQGSDGGGSIRIPASCCGVVGLKPTRGRISSGPYGLDGPGLTTAGVLTRTVRDTAAALDVLSIGWPGDPFPAPRAAGSFLAGCEHPSPRLRIGVLTDPVISDDAEVHPAVAAALARTVRTLEDLGHIVEPASRPFGADAWNSFRCVWAVGAASIPVPAEAEDGLLPYTRWLRELGRGYSAVDLADAQAGIQRITRTTSELWDHFDVVVSPTLAQPPLLVGGLRDDSDPAGDFDAQCAFTPWTSVWNLTGRPAISLPLHTAVVDGVELPIGMMFGARMGQEDVLLALGCQLEDAR</sequence>
<keyword evidence="3" id="KW-0378">Hydrolase</keyword>
<dbReference type="InterPro" id="IPR000120">
    <property type="entry name" value="Amidase"/>
</dbReference>
<accession>A0A3S4W7Y1</accession>
<dbReference type="RefSeq" id="WP_028703379.1">
    <property type="nucleotide sequence ID" value="NZ_LR134473.1"/>
</dbReference>
<dbReference type="AlphaFoldDB" id="A0A3S4W7Y1"/>
<evidence type="ECO:0000256" key="1">
    <source>
        <dbReference type="ARBA" id="ARBA00009199"/>
    </source>
</evidence>
<feature type="domain" description="Amidase" evidence="2">
    <location>
        <begin position="22"/>
        <end position="450"/>
    </location>
</feature>
<evidence type="ECO:0000313" key="4">
    <source>
        <dbReference type="Proteomes" id="UP000277858"/>
    </source>
</evidence>
<dbReference type="Proteomes" id="UP000277858">
    <property type="component" value="Chromosome"/>
</dbReference>
<comment type="similarity">
    <text evidence="1">Belongs to the amidase family.</text>
</comment>
<dbReference type="PANTHER" id="PTHR11895:SF7">
    <property type="entry name" value="GLUTAMYL-TRNA(GLN) AMIDOTRANSFERASE SUBUNIT A, MITOCHONDRIAL"/>
    <property type="match status" value="1"/>
</dbReference>
<gene>
    <name evidence="3" type="primary">nylA</name>
    <name evidence="3" type="ORF">NCTC13652_01076</name>
</gene>
<dbReference type="InterPro" id="IPR020556">
    <property type="entry name" value="Amidase_CS"/>
</dbReference>
<name>A0A3S4W7Y1_9ACTN</name>
<dbReference type="InterPro" id="IPR036928">
    <property type="entry name" value="AS_sf"/>
</dbReference>
<protein>
    <submittedName>
        <fullName evidence="3">6-aminohexanoate-cyclic-dimer hydrolase</fullName>
        <ecNumber evidence="3">3.5.2.12</ecNumber>
    </submittedName>
</protein>
<dbReference type="EMBL" id="LR134473">
    <property type="protein sequence ID" value="VEI02883.1"/>
    <property type="molecule type" value="Genomic_DNA"/>
</dbReference>